<gene>
    <name evidence="9" type="ORF">LY90DRAFT_665167</name>
</gene>
<dbReference type="InterPro" id="IPR015943">
    <property type="entry name" value="WD40/YVTN_repeat-like_dom_sf"/>
</dbReference>
<keyword evidence="3" id="KW-0498">Mitosis</keyword>
<evidence type="ECO:0000256" key="5">
    <source>
        <dbReference type="ARBA" id="ARBA00023306"/>
    </source>
</evidence>
<comment type="caution">
    <text evidence="9">The sequence shown here is derived from an EMBL/GenBank/DDBJ whole genome shotgun (WGS) entry which is preliminary data.</text>
</comment>
<reference evidence="9 10" key="1">
    <citation type="submission" date="2016-08" db="EMBL/GenBank/DDBJ databases">
        <title>A Parts List for Fungal Cellulosomes Revealed by Comparative Genomics.</title>
        <authorList>
            <consortium name="DOE Joint Genome Institute"/>
            <person name="Haitjema C.H."/>
            <person name="Gilmore S.P."/>
            <person name="Henske J.K."/>
            <person name="Solomon K.V."/>
            <person name="De Groot R."/>
            <person name="Kuo A."/>
            <person name="Mondo S.J."/>
            <person name="Salamov A.A."/>
            <person name="Labutti K."/>
            <person name="Zhao Z."/>
            <person name="Chiniquy J."/>
            <person name="Barry K."/>
            <person name="Brewer H.M."/>
            <person name="Purvine S.O."/>
            <person name="Wright A.T."/>
            <person name="Boxma B."/>
            <person name="Van Alen T."/>
            <person name="Hackstein J.H."/>
            <person name="Baker S.E."/>
            <person name="Grigoriev I.V."/>
            <person name="O'Malley M.A."/>
        </authorList>
    </citation>
    <scope>NUCLEOTIDE SEQUENCE [LARGE SCALE GENOMIC DNA]</scope>
    <source>
        <strain evidence="9 10">G1</strain>
    </source>
</reference>
<keyword evidence="10" id="KW-1185">Reference proteome</keyword>
<evidence type="ECO:0000256" key="3">
    <source>
        <dbReference type="ARBA" id="ARBA00022776"/>
    </source>
</evidence>
<dbReference type="InterPro" id="IPR024789">
    <property type="entry name" value="APC4"/>
</dbReference>
<evidence type="ECO:0000313" key="9">
    <source>
        <dbReference type="EMBL" id="ORY77921.1"/>
    </source>
</evidence>
<dbReference type="AlphaFoldDB" id="A0A1Y2F216"/>
<dbReference type="GO" id="GO:0034399">
    <property type="term" value="C:nuclear periphery"/>
    <property type="evidence" value="ECO:0007669"/>
    <property type="project" value="TreeGrafter"/>
</dbReference>
<evidence type="ECO:0000256" key="1">
    <source>
        <dbReference type="ARBA" id="ARBA00016067"/>
    </source>
</evidence>
<accession>A0A1Y2F216</accession>
<dbReference type="OrthoDB" id="2141038at2759"/>
<evidence type="ECO:0000256" key="4">
    <source>
        <dbReference type="ARBA" id="ARBA00022786"/>
    </source>
</evidence>
<organism evidence="9 10">
    <name type="scientific">Neocallimastix californiae</name>
    <dbReference type="NCBI Taxonomy" id="1754190"/>
    <lineage>
        <taxon>Eukaryota</taxon>
        <taxon>Fungi</taxon>
        <taxon>Fungi incertae sedis</taxon>
        <taxon>Chytridiomycota</taxon>
        <taxon>Chytridiomycota incertae sedis</taxon>
        <taxon>Neocallimastigomycetes</taxon>
        <taxon>Neocallimastigales</taxon>
        <taxon>Neocallimastigaceae</taxon>
        <taxon>Neocallimastix</taxon>
    </lineage>
</organism>
<sequence length="1033" mass="119795">MKNNATNFPDINIQSDNINFQEKILHIKWCPTMDLLAIINNSYKLTIYRSTWVEDKFVLQKVWSINSTICQSSIEWRPDGKIIAIGYVDGSLKLIDVETSQIAYSMPYYTENTYITSMTWIEEINKNGINDETMNSSSSFENFMPFLSKIPNSRQFNITQYSGEIFSNNSKLGTSLLSEKIKNDDDKIDILLLCDNKGHFHMSVFGLFYLGSIALSSDTKYKIKNPYIVSSYLSNDLHYLSLIVISTDSEDDILNGKLENELSAINNKSTSIDVNKINKKYKLYKMTFDTVMIYSKKKKIKSLAMKLENIFSHLSYIYTGIENMKSEYEGKVKITNDNLKKFGEVMEDFAVFTPPITEFIITFVTGLPTQSVRHYLSNELKERGLKSWERTLDITYTNIQKLIIEYVQPGCERLLYYLSDLLGFCKWNEHFSSFGISENDIKLFIILTGSLIGMLEEMSIEIKKLKKNLKSFFTWLHSVYNTIVDEDAKPPIIENSKGILDFLHTAFSNTNNIFDTYFADIDDGNSIADSNSKINDENKTKSTSETKNPESFYDLIDKININNIVNLSSKLENWEEYISQKENERNNSSYNNLSSIYSEFGSFIQNDNDIDTKDIINSSFNLFNEENSILSNNSFYGSKKKVFDEDLQNSPKKQCISMDDEDSILIKYGNDLNEESGFLYEQKDSIEDETLKNNKKRSRSDILDSTEKKTDPSFSYTNYKYQGKKPKPIFSNKSFTDSPIKYTFPTSYQNQNSSKFKDISLMSIFIELSKKCKQVFQMPAHIIGQSFNLIYSFSVFHDNPVFKSVIIDNETKYEGEIRNYVNDFTNTSISTEIDEEHSIELNESKSDGSLLCKFYCEKKSLVNYTAFNLYDRNKKSTGQYLYIFKFKLKPKKYIESLIRDENGTHNVITEIASIKIPINVRILDFEFYNDKMLICLVKYENKDGDTYKIGWVNYHKCIFTSLSQKITEDYRNLQLNDFLDISKLKFHNFHLHNSTTIKNIIPQSLRISLKRGLLCVMDKKKKSLCVFTIEEND</sequence>
<evidence type="ECO:0000259" key="8">
    <source>
        <dbReference type="Pfam" id="PF12896"/>
    </source>
</evidence>
<dbReference type="Pfam" id="PF12894">
    <property type="entry name" value="ANAPC4_WD40"/>
    <property type="match status" value="1"/>
</dbReference>
<dbReference type="EMBL" id="MCOG01000018">
    <property type="protein sequence ID" value="ORY77921.1"/>
    <property type="molecule type" value="Genomic_DNA"/>
</dbReference>
<dbReference type="GO" id="GO:0051301">
    <property type="term" value="P:cell division"/>
    <property type="evidence" value="ECO:0007669"/>
    <property type="project" value="UniProtKB-KW"/>
</dbReference>
<keyword evidence="5" id="KW-0131">Cell cycle</keyword>
<dbReference type="Pfam" id="PF12896">
    <property type="entry name" value="ANAPC4"/>
    <property type="match status" value="1"/>
</dbReference>
<dbReference type="PANTHER" id="PTHR13260:SF0">
    <property type="entry name" value="ANAPHASE-PROMOTING COMPLEX SUBUNIT 4"/>
    <property type="match status" value="1"/>
</dbReference>
<protein>
    <recommendedName>
        <fullName evidence="1">Anaphase-promoting complex subunit 4</fullName>
    </recommendedName>
</protein>
<dbReference type="SUPFAM" id="SSF117289">
    <property type="entry name" value="Nucleoporin domain"/>
    <property type="match status" value="1"/>
</dbReference>
<dbReference type="Proteomes" id="UP000193920">
    <property type="component" value="Unassembled WGS sequence"/>
</dbReference>
<evidence type="ECO:0000313" key="10">
    <source>
        <dbReference type="Proteomes" id="UP000193920"/>
    </source>
</evidence>
<dbReference type="STRING" id="1754190.A0A1Y2F216"/>
<keyword evidence="2" id="KW-0132">Cell division</keyword>
<dbReference type="PANTHER" id="PTHR13260">
    <property type="entry name" value="ANAPHASE PROMOTING COMPLEX SUBUNIT 4 APC4"/>
    <property type="match status" value="1"/>
</dbReference>
<feature type="compositionally biased region" description="Basic and acidic residues" evidence="6">
    <location>
        <begin position="699"/>
        <end position="709"/>
    </location>
</feature>
<evidence type="ECO:0000256" key="2">
    <source>
        <dbReference type="ARBA" id="ARBA00022618"/>
    </source>
</evidence>
<dbReference type="InterPro" id="IPR024790">
    <property type="entry name" value="APC4_long_dom"/>
</dbReference>
<dbReference type="InterPro" id="IPR024977">
    <property type="entry name" value="Apc4-like_WD40_dom"/>
</dbReference>
<feature type="region of interest" description="Disordered" evidence="6">
    <location>
        <begin position="690"/>
        <end position="709"/>
    </location>
</feature>
<evidence type="ECO:0000259" key="7">
    <source>
        <dbReference type="Pfam" id="PF12894"/>
    </source>
</evidence>
<feature type="domain" description="Anaphase-promoting complex subunit 4-like WD40" evidence="7">
    <location>
        <begin position="28"/>
        <end position="122"/>
    </location>
</feature>
<name>A0A1Y2F216_9FUNG</name>
<keyword evidence="4" id="KW-0833">Ubl conjugation pathway</keyword>
<evidence type="ECO:0000256" key="6">
    <source>
        <dbReference type="SAM" id="MobiDB-lite"/>
    </source>
</evidence>
<feature type="domain" description="Anaphase-promoting complex subunit 4 long" evidence="8">
    <location>
        <begin position="286"/>
        <end position="485"/>
    </location>
</feature>
<dbReference type="GO" id="GO:0005680">
    <property type="term" value="C:anaphase-promoting complex"/>
    <property type="evidence" value="ECO:0007669"/>
    <property type="project" value="InterPro"/>
</dbReference>
<dbReference type="Gene3D" id="2.130.10.10">
    <property type="entry name" value="YVTN repeat-like/Quinoprotein amine dehydrogenase"/>
    <property type="match status" value="1"/>
</dbReference>
<dbReference type="GO" id="GO:0070979">
    <property type="term" value="P:protein K11-linked ubiquitination"/>
    <property type="evidence" value="ECO:0007669"/>
    <property type="project" value="TreeGrafter"/>
</dbReference>
<proteinExistence type="predicted"/>
<dbReference type="GO" id="GO:0031145">
    <property type="term" value="P:anaphase-promoting complex-dependent catabolic process"/>
    <property type="evidence" value="ECO:0007669"/>
    <property type="project" value="InterPro"/>
</dbReference>